<dbReference type="EMBL" id="KX443401">
    <property type="protein sequence ID" value="ARX60046.1"/>
    <property type="molecule type" value="Genomic_DNA"/>
</dbReference>
<accession>A0A1Z1UZ11</accession>
<geneLocation type="plasmid" evidence="1">
    <name>pVAPN1572</name>
</geneLocation>
<evidence type="ECO:0000313" key="1">
    <source>
        <dbReference type="EMBL" id="ARX60046.1"/>
    </source>
</evidence>
<dbReference type="AlphaFoldDB" id="A0A1Z1UZ11"/>
<reference evidence="1" key="1">
    <citation type="journal article" date="2017" name="Genome Biol. Evol.">
        <title>Comparative Genomics of Rhodococcus equi Virulence Plasmids Indicates Host-Driven Evolution of the vap Pathogenicity Island.</title>
        <authorList>
            <person name="MacArthur I."/>
            <person name="Anastasi E."/>
            <person name="Alvarez S."/>
            <person name="Scortti M."/>
            <person name="Vazquez-Boland J.A."/>
        </authorList>
    </citation>
    <scope>NUCLEOTIDE SEQUENCE</scope>
    <source>
        <strain evidence="1">PAM1572</strain>
        <plasmid evidence="1">pVAPN1572</plasmid>
    </source>
</reference>
<proteinExistence type="predicted"/>
<name>A0A1Z1UZ11_RHOHA</name>
<protein>
    <submittedName>
        <fullName evidence="1">Uncharacterized protein</fullName>
    </submittedName>
</protein>
<organism evidence="1">
    <name type="scientific">Rhodococcus hoagii</name>
    <name type="common">Corynebacterium equii</name>
    <dbReference type="NCBI Taxonomy" id="43767"/>
    <lineage>
        <taxon>Bacteria</taxon>
        <taxon>Bacillati</taxon>
        <taxon>Actinomycetota</taxon>
        <taxon>Actinomycetes</taxon>
        <taxon>Mycobacteriales</taxon>
        <taxon>Nocardiaceae</taxon>
        <taxon>Prescottella</taxon>
    </lineage>
</organism>
<gene>
    <name evidence="1" type="ORF">pVAPN1572_0060</name>
</gene>
<dbReference type="RefSeq" id="WP_172687743.1">
    <property type="nucleotide sequence ID" value="NZ_KX443401.1"/>
</dbReference>
<keyword evidence="1" id="KW-0614">Plasmid</keyword>
<sequence length="51" mass="5923">MSKEIEQARERYQAAIRGDDHDDHDEFVAAKRELVELTAGRQLTDDEVAYM</sequence>